<reference evidence="7 8" key="1">
    <citation type="submission" date="2024-06" db="EMBL/GenBank/DDBJ databases">
        <title>A chromosome-level genome assembly of beet webworm, Loxostege sticticalis.</title>
        <authorList>
            <person name="Zhang Y."/>
        </authorList>
    </citation>
    <scope>NUCLEOTIDE SEQUENCE [LARGE SCALE GENOMIC DNA]</scope>
    <source>
        <strain evidence="7">AQ026</strain>
        <tissue evidence="7">Whole body</tissue>
    </source>
</reference>
<feature type="domain" description="Lipase" evidence="6">
    <location>
        <begin position="64"/>
        <end position="341"/>
    </location>
</feature>
<name>A0ABR3H0K2_LOXSC</name>
<dbReference type="PRINTS" id="PR00821">
    <property type="entry name" value="TAGLIPASE"/>
</dbReference>
<dbReference type="SUPFAM" id="SSF53474">
    <property type="entry name" value="alpha/beta-Hydrolases"/>
    <property type="match status" value="1"/>
</dbReference>
<sequence length="344" mass="37473">MFIPYHETMTIGVLSGAYLLLLFIFILLAALPTPDQVITKLVPDGLRYMYAEGEDGQAQLVDSWVKVSDYSRMARFNPDQSNEYHLFTRENPSNSQPLVIGNTQLLQQSNFNAQRRTVIMIHGFLGSATAGSNRALVPAYLSGEDVNVIVLDWSAGSHWGPNGGAAARAAAKFFNWLNSASGADASQYHIIGFSVGGHMAGVIARHMEGDVAYISALDPASRWEASEVVSYRDSLYTEVIHTSAIATGWGDPLGHVDFYPNGGSTMPGCFLSIICDHNRSYQYMAESLATGGFNNAVECRNRAEASIGQCTLSRRLHMGGRTPKTGMTGIYFLRTNRAPPFSIA</sequence>
<comment type="caution">
    <text evidence="7">The sequence shown here is derived from an EMBL/GenBank/DDBJ whole genome shotgun (WGS) entry which is preliminary data.</text>
</comment>
<evidence type="ECO:0000313" key="7">
    <source>
        <dbReference type="EMBL" id="KAL0858332.1"/>
    </source>
</evidence>
<keyword evidence="8" id="KW-1185">Reference proteome</keyword>
<dbReference type="PANTHER" id="PTHR11610">
    <property type="entry name" value="LIPASE"/>
    <property type="match status" value="1"/>
</dbReference>
<dbReference type="Pfam" id="PF00151">
    <property type="entry name" value="Lipase"/>
    <property type="match status" value="1"/>
</dbReference>
<feature type="transmembrane region" description="Helical" evidence="5">
    <location>
        <begin position="12"/>
        <end position="31"/>
    </location>
</feature>
<comment type="similarity">
    <text evidence="2 4">Belongs to the AB hydrolase superfamily. Lipase family.</text>
</comment>
<keyword evidence="5" id="KW-0472">Membrane</keyword>
<accession>A0ABR3H0K2</accession>
<keyword evidence="5" id="KW-1133">Transmembrane helix</keyword>
<dbReference type="InterPro" id="IPR029058">
    <property type="entry name" value="AB_hydrolase_fold"/>
</dbReference>
<keyword evidence="3" id="KW-0964">Secreted</keyword>
<dbReference type="InterPro" id="IPR013818">
    <property type="entry name" value="Lipase"/>
</dbReference>
<keyword evidence="5" id="KW-0812">Transmembrane</keyword>
<dbReference type="EMBL" id="JBEUOH010000030">
    <property type="protein sequence ID" value="KAL0858332.1"/>
    <property type="molecule type" value="Genomic_DNA"/>
</dbReference>
<dbReference type="Gene3D" id="3.40.50.1820">
    <property type="entry name" value="alpha/beta hydrolase"/>
    <property type="match status" value="1"/>
</dbReference>
<dbReference type="InterPro" id="IPR000734">
    <property type="entry name" value="TAG_lipase"/>
</dbReference>
<evidence type="ECO:0000259" key="6">
    <source>
        <dbReference type="Pfam" id="PF00151"/>
    </source>
</evidence>
<proteinExistence type="inferred from homology"/>
<comment type="subcellular location">
    <subcellularLocation>
        <location evidence="1">Secreted</location>
    </subcellularLocation>
</comment>
<organism evidence="7 8">
    <name type="scientific">Loxostege sticticalis</name>
    <name type="common">Beet webworm moth</name>
    <dbReference type="NCBI Taxonomy" id="481309"/>
    <lineage>
        <taxon>Eukaryota</taxon>
        <taxon>Metazoa</taxon>
        <taxon>Ecdysozoa</taxon>
        <taxon>Arthropoda</taxon>
        <taxon>Hexapoda</taxon>
        <taxon>Insecta</taxon>
        <taxon>Pterygota</taxon>
        <taxon>Neoptera</taxon>
        <taxon>Endopterygota</taxon>
        <taxon>Lepidoptera</taxon>
        <taxon>Glossata</taxon>
        <taxon>Ditrysia</taxon>
        <taxon>Pyraloidea</taxon>
        <taxon>Crambidae</taxon>
        <taxon>Pyraustinae</taxon>
        <taxon>Loxostege</taxon>
    </lineage>
</organism>
<dbReference type="Proteomes" id="UP001549920">
    <property type="component" value="Unassembled WGS sequence"/>
</dbReference>
<evidence type="ECO:0000256" key="5">
    <source>
        <dbReference type="SAM" id="Phobius"/>
    </source>
</evidence>
<evidence type="ECO:0000256" key="1">
    <source>
        <dbReference type="ARBA" id="ARBA00004613"/>
    </source>
</evidence>
<evidence type="ECO:0000256" key="3">
    <source>
        <dbReference type="ARBA" id="ARBA00022525"/>
    </source>
</evidence>
<evidence type="ECO:0000256" key="2">
    <source>
        <dbReference type="ARBA" id="ARBA00010701"/>
    </source>
</evidence>
<gene>
    <name evidence="7" type="ORF">ABMA27_012227</name>
</gene>
<evidence type="ECO:0000256" key="4">
    <source>
        <dbReference type="RuleBase" id="RU004262"/>
    </source>
</evidence>
<evidence type="ECO:0000313" key="8">
    <source>
        <dbReference type="Proteomes" id="UP001549920"/>
    </source>
</evidence>
<protein>
    <recommendedName>
        <fullName evidence="6">Lipase domain-containing protein</fullName>
    </recommendedName>
</protein>